<dbReference type="CDD" id="cd00487">
    <property type="entry name" value="Pep_deformylase"/>
    <property type="match status" value="1"/>
</dbReference>
<dbReference type="EMBL" id="AWVJ01000068">
    <property type="protein sequence ID" value="ERK49512.1"/>
    <property type="molecule type" value="Genomic_DNA"/>
</dbReference>
<feature type="binding site" evidence="3">
    <location>
        <position position="157"/>
    </location>
    <ligand>
        <name>Fe cation</name>
        <dbReference type="ChEBI" id="CHEBI:24875"/>
    </ligand>
</feature>
<dbReference type="NCBIfam" id="NF001159">
    <property type="entry name" value="PRK00150.1-3"/>
    <property type="match status" value="1"/>
</dbReference>
<dbReference type="HOGENOM" id="CLU_061901_4_2_9"/>
<comment type="caution">
    <text evidence="4">The sequence shown here is derived from an EMBL/GenBank/DDBJ whole genome shotgun (WGS) entry which is preliminary data.</text>
</comment>
<organism evidence="4 5">
    <name type="scientific">Eubacterium ramulus ATCC 29099</name>
    <dbReference type="NCBI Taxonomy" id="1256908"/>
    <lineage>
        <taxon>Bacteria</taxon>
        <taxon>Bacillati</taxon>
        <taxon>Bacillota</taxon>
        <taxon>Clostridia</taxon>
        <taxon>Eubacteriales</taxon>
        <taxon>Eubacteriaceae</taxon>
        <taxon>Eubacterium</taxon>
    </lineage>
</organism>
<dbReference type="SUPFAM" id="SSF56420">
    <property type="entry name" value="Peptide deformylase"/>
    <property type="match status" value="1"/>
</dbReference>
<dbReference type="EC" id="3.5.1.88" evidence="3"/>
<dbReference type="PATRIC" id="fig|1256908.3.peg.1012"/>
<comment type="function">
    <text evidence="3">Removes the formyl group from the N-terminal Met of newly synthesized proteins. Requires at least a dipeptide for an efficient rate of reaction. N-terminal L-methionine is a prerequisite for activity but the enzyme has broad specificity at other positions.</text>
</comment>
<dbReference type="Gene3D" id="3.90.45.10">
    <property type="entry name" value="Peptide deformylase"/>
    <property type="match status" value="1"/>
</dbReference>
<sequence length="192" mass="21524">MESCWQNGQRPEYLKTKENEEKTMALRTIRIMGDEVLTKTCREVTKVTPRISNLIDDMLETMYDACGVGLAAPQVGVLRRIVVIDVGEGPIVMINPVILETAGSQTGDEGCLSLPGKAGQVTRPNYVKARAFDENLEEYEIEGEGLLARAICHELDHLDGHMYVEKVEGEIHDVQYADPEDEEDWEEIDEEA</sequence>
<feature type="binding site" evidence="3">
    <location>
        <position position="153"/>
    </location>
    <ligand>
        <name>Fe cation</name>
        <dbReference type="ChEBI" id="CHEBI:24875"/>
    </ligand>
</feature>
<reference evidence="4 5" key="1">
    <citation type="submission" date="2013-06" db="EMBL/GenBank/DDBJ databases">
        <authorList>
            <person name="Weinstock G."/>
            <person name="Sodergren E."/>
            <person name="Lobos E.A."/>
            <person name="Fulton L."/>
            <person name="Fulton R."/>
            <person name="Courtney L."/>
            <person name="Fronick C."/>
            <person name="O'Laughlin M."/>
            <person name="Godfrey J."/>
            <person name="Wilson R.M."/>
            <person name="Miner T."/>
            <person name="Farmer C."/>
            <person name="Delehaunty K."/>
            <person name="Cordes M."/>
            <person name="Minx P."/>
            <person name="Tomlinson C."/>
            <person name="Chen J."/>
            <person name="Wollam A."/>
            <person name="Pepin K.H."/>
            <person name="Bhonagiri V."/>
            <person name="Zhang X."/>
            <person name="Warren W."/>
            <person name="Mitreva M."/>
            <person name="Mardis E.R."/>
            <person name="Wilson R.K."/>
        </authorList>
    </citation>
    <scope>NUCLEOTIDE SEQUENCE [LARGE SCALE GENOMIC DNA]</scope>
    <source>
        <strain evidence="4 5">ATCC 29099</strain>
    </source>
</reference>
<evidence type="ECO:0000256" key="2">
    <source>
        <dbReference type="ARBA" id="ARBA00023004"/>
    </source>
</evidence>
<dbReference type="PRINTS" id="PR01576">
    <property type="entry name" value="PDEFORMYLASE"/>
</dbReference>
<keyword evidence="5" id="KW-1185">Reference proteome</keyword>
<gene>
    <name evidence="3" type="primary">def</name>
    <name evidence="4" type="ORF">HMPREF0373_01102</name>
</gene>
<dbReference type="InterPro" id="IPR036821">
    <property type="entry name" value="Peptide_deformylase_sf"/>
</dbReference>
<keyword evidence="3" id="KW-0648">Protein biosynthesis</keyword>
<dbReference type="GO" id="GO:0046872">
    <property type="term" value="F:metal ion binding"/>
    <property type="evidence" value="ECO:0007669"/>
    <property type="project" value="UniProtKB-KW"/>
</dbReference>
<dbReference type="eggNOG" id="COG0242">
    <property type="taxonomic scope" value="Bacteria"/>
</dbReference>
<feature type="binding site" evidence="3">
    <location>
        <position position="111"/>
    </location>
    <ligand>
        <name>Fe cation</name>
        <dbReference type="ChEBI" id="CHEBI:24875"/>
    </ligand>
</feature>
<comment type="catalytic activity">
    <reaction evidence="3">
        <text>N-terminal N-formyl-L-methionyl-[peptide] + H2O = N-terminal L-methionyl-[peptide] + formate</text>
        <dbReference type="Rhea" id="RHEA:24420"/>
        <dbReference type="Rhea" id="RHEA-COMP:10639"/>
        <dbReference type="Rhea" id="RHEA-COMP:10640"/>
        <dbReference type="ChEBI" id="CHEBI:15377"/>
        <dbReference type="ChEBI" id="CHEBI:15740"/>
        <dbReference type="ChEBI" id="CHEBI:49298"/>
        <dbReference type="ChEBI" id="CHEBI:64731"/>
        <dbReference type="EC" id="3.5.1.88"/>
    </reaction>
</comment>
<evidence type="ECO:0000256" key="3">
    <source>
        <dbReference type="HAMAP-Rule" id="MF_00163"/>
    </source>
</evidence>
<dbReference type="AlphaFoldDB" id="U2RFL3"/>
<keyword evidence="3" id="KW-0479">Metal-binding</keyword>
<evidence type="ECO:0000313" key="4">
    <source>
        <dbReference type="EMBL" id="ERK49512.1"/>
    </source>
</evidence>
<keyword evidence="3" id="KW-0378">Hydrolase</keyword>
<dbReference type="Proteomes" id="UP000016608">
    <property type="component" value="Unassembled WGS sequence"/>
</dbReference>
<proteinExistence type="inferred from homology"/>
<evidence type="ECO:0000313" key="5">
    <source>
        <dbReference type="Proteomes" id="UP000016608"/>
    </source>
</evidence>
<dbReference type="InterPro" id="IPR023635">
    <property type="entry name" value="Peptide_deformylase"/>
</dbReference>
<dbReference type="GO" id="GO:0042586">
    <property type="term" value="F:peptide deformylase activity"/>
    <property type="evidence" value="ECO:0007669"/>
    <property type="project" value="UniProtKB-UniRule"/>
</dbReference>
<evidence type="ECO:0000256" key="1">
    <source>
        <dbReference type="ARBA" id="ARBA00010759"/>
    </source>
</evidence>
<dbReference type="PANTHER" id="PTHR10458:SF22">
    <property type="entry name" value="PEPTIDE DEFORMYLASE"/>
    <property type="match status" value="1"/>
</dbReference>
<keyword evidence="2 3" id="KW-0408">Iron</keyword>
<accession>U2RFL3</accession>
<name>U2RFL3_EUBRA</name>
<dbReference type="GO" id="GO:0006412">
    <property type="term" value="P:translation"/>
    <property type="evidence" value="ECO:0007669"/>
    <property type="project" value="UniProtKB-UniRule"/>
</dbReference>
<protein>
    <recommendedName>
        <fullName evidence="3">Peptide deformylase</fullName>
        <shortName evidence="3">PDF</shortName>
        <ecNumber evidence="3">3.5.1.88</ecNumber>
    </recommendedName>
    <alternativeName>
        <fullName evidence="3">Polypeptide deformylase</fullName>
    </alternativeName>
</protein>
<dbReference type="PIRSF" id="PIRSF004749">
    <property type="entry name" value="Pep_def"/>
    <property type="match status" value="1"/>
</dbReference>
<dbReference type="NCBIfam" id="TIGR00079">
    <property type="entry name" value="pept_deformyl"/>
    <property type="match status" value="1"/>
</dbReference>
<dbReference type="Pfam" id="PF01327">
    <property type="entry name" value="Pep_deformylase"/>
    <property type="match status" value="1"/>
</dbReference>
<comment type="similarity">
    <text evidence="1 3">Belongs to the polypeptide deformylase family.</text>
</comment>
<comment type="cofactor">
    <cofactor evidence="3">
        <name>Fe(2+)</name>
        <dbReference type="ChEBI" id="CHEBI:29033"/>
    </cofactor>
    <text evidence="3">Binds 1 Fe(2+) ion.</text>
</comment>
<dbReference type="HAMAP" id="MF_00163">
    <property type="entry name" value="Pep_deformylase"/>
    <property type="match status" value="1"/>
</dbReference>
<feature type="active site" evidence="3">
    <location>
        <position position="154"/>
    </location>
</feature>
<dbReference type="PANTHER" id="PTHR10458">
    <property type="entry name" value="PEPTIDE DEFORMYLASE"/>
    <property type="match status" value="1"/>
</dbReference>